<evidence type="ECO:0000313" key="1">
    <source>
        <dbReference type="EMBL" id="KAG5283793.1"/>
    </source>
</evidence>
<dbReference type="Proteomes" id="UP000823561">
    <property type="component" value="Chromosome 3"/>
</dbReference>
<dbReference type="AlphaFoldDB" id="A0AAV6H8S5"/>
<organism evidence="1 2">
    <name type="scientific">Alosa alosa</name>
    <name type="common">allis shad</name>
    <dbReference type="NCBI Taxonomy" id="278164"/>
    <lineage>
        <taxon>Eukaryota</taxon>
        <taxon>Metazoa</taxon>
        <taxon>Chordata</taxon>
        <taxon>Craniata</taxon>
        <taxon>Vertebrata</taxon>
        <taxon>Euteleostomi</taxon>
        <taxon>Actinopterygii</taxon>
        <taxon>Neopterygii</taxon>
        <taxon>Teleostei</taxon>
        <taxon>Clupei</taxon>
        <taxon>Clupeiformes</taxon>
        <taxon>Clupeoidei</taxon>
        <taxon>Clupeidae</taxon>
        <taxon>Alosa</taxon>
    </lineage>
</organism>
<name>A0AAV6H8S5_9TELE</name>
<reference evidence="1" key="1">
    <citation type="submission" date="2020-10" db="EMBL/GenBank/DDBJ databases">
        <title>Chromosome-scale genome assembly of the Allis shad, Alosa alosa.</title>
        <authorList>
            <person name="Margot Z."/>
            <person name="Christophe K."/>
            <person name="Cabau C."/>
            <person name="Louis A."/>
            <person name="Berthelot C."/>
            <person name="Parey E."/>
            <person name="Roest Crollius H."/>
            <person name="Montfort J."/>
            <person name="Robinson-Rechavi M."/>
            <person name="Bucao C."/>
            <person name="Bouchez O."/>
            <person name="Gislard M."/>
            <person name="Lluch J."/>
            <person name="Milhes M."/>
            <person name="Lampietro C."/>
            <person name="Lopez Roques C."/>
            <person name="Donnadieu C."/>
            <person name="Braasch I."/>
            <person name="Desvignes T."/>
            <person name="Postlethwait J."/>
            <person name="Bobe J."/>
            <person name="Guiguen Y."/>
        </authorList>
    </citation>
    <scope>NUCLEOTIDE SEQUENCE</scope>
    <source>
        <strain evidence="1">M-15738</strain>
        <tissue evidence="1">Blood</tissue>
    </source>
</reference>
<gene>
    <name evidence="1" type="ORF">AALO_G00046220</name>
</gene>
<keyword evidence="2" id="KW-1185">Reference proteome</keyword>
<comment type="caution">
    <text evidence="1">The sequence shown here is derived from an EMBL/GenBank/DDBJ whole genome shotgun (WGS) entry which is preliminary data.</text>
</comment>
<evidence type="ECO:0000313" key="2">
    <source>
        <dbReference type="Proteomes" id="UP000823561"/>
    </source>
</evidence>
<accession>A0AAV6H8S5</accession>
<sequence length="138" mass="15335">MPQGQQITIAFARLYLSVINMDGYLNPTTTSQLELQQLRFTMDPGDEMLQRMSCSLPMKGTATALEEKVLTGLFSSSSWWNIQRILTQGLGLSSAKELANHFEADELSSALVGHLRHRKTDNYDYGGKAPGNGEHMDL</sequence>
<proteinExistence type="predicted"/>
<protein>
    <submittedName>
        <fullName evidence="1">Uncharacterized protein</fullName>
    </submittedName>
</protein>
<dbReference type="EMBL" id="JADWDJ010000003">
    <property type="protein sequence ID" value="KAG5283793.1"/>
    <property type="molecule type" value="Genomic_DNA"/>
</dbReference>